<dbReference type="EMBL" id="BAAAZD010000001">
    <property type="protein sequence ID" value="GAA3997165.1"/>
    <property type="molecule type" value="Genomic_DNA"/>
</dbReference>
<comment type="caution">
    <text evidence="1">The sequence shown here is derived from an EMBL/GenBank/DDBJ whole genome shotgun (WGS) entry which is preliminary data.</text>
</comment>
<evidence type="ECO:0000313" key="1">
    <source>
        <dbReference type="EMBL" id="GAA3997165.1"/>
    </source>
</evidence>
<sequence length="243" mass="26963">MERQVYDRMAEHDQEHWWYRGRRKVLEALIKRIVRPAPGSRILEIGCGTGHNFSMLQQFGTLDAIEVDPGVRTLAEKRLGRPVMAAPLPDLIGVPDASYDLIGSFDVIEHVEDDGAALAGIARCLKPGGKFIKTVPAHEWMWSAHDEVNHHHRRYSKKALKKLFEASPLKLERMGYLNSFLFPAAVAARAAGKVRGKDDSDDAMPPTLLNEVLQTIFAQEARLIGRVPLPPGLSLWAVASSGT</sequence>
<dbReference type="PANTHER" id="PTHR43861">
    <property type="entry name" value="TRANS-ACONITATE 2-METHYLTRANSFERASE-RELATED"/>
    <property type="match status" value="1"/>
</dbReference>
<name>A0ABP7RGK8_9SPHN</name>
<dbReference type="Gene3D" id="3.40.50.150">
    <property type="entry name" value="Vaccinia Virus protein VP39"/>
    <property type="match status" value="1"/>
</dbReference>
<dbReference type="RefSeq" id="WP_344708400.1">
    <property type="nucleotide sequence ID" value="NZ_BAAAZD010000001.1"/>
</dbReference>
<dbReference type="Pfam" id="PF13489">
    <property type="entry name" value="Methyltransf_23"/>
    <property type="match status" value="1"/>
</dbReference>
<evidence type="ECO:0000313" key="2">
    <source>
        <dbReference type="Proteomes" id="UP001501310"/>
    </source>
</evidence>
<proteinExistence type="predicted"/>
<dbReference type="PANTHER" id="PTHR43861:SF6">
    <property type="entry name" value="METHYLTRANSFERASE TYPE 11"/>
    <property type="match status" value="1"/>
</dbReference>
<keyword evidence="2" id="KW-1185">Reference proteome</keyword>
<dbReference type="InterPro" id="IPR029063">
    <property type="entry name" value="SAM-dependent_MTases_sf"/>
</dbReference>
<protein>
    <submittedName>
        <fullName evidence="1">Class I SAM-dependent methyltransferase</fullName>
    </submittedName>
</protein>
<dbReference type="CDD" id="cd02440">
    <property type="entry name" value="AdoMet_MTases"/>
    <property type="match status" value="1"/>
</dbReference>
<dbReference type="GO" id="GO:0032259">
    <property type="term" value="P:methylation"/>
    <property type="evidence" value="ECO:0007669"/>
    <property type="project" value="UniProtKB-KW"/>
</dbReference>
<organism evidence="1 2">
    <name type="scientific">Sphingomonas humi</name>
    <dbReference type="NCBI Taxonomy" id="335630"/>
    <lineage>
        <taxon>Bacteria</taxon>
        <taxon>Pseudomonadati</taxon>
        <taxon>Pseudomonadota</taxon>
        <taxon>Alphaproteobacteria</taxon>
        <taxon>Sphingomonadales</taxon>
        <taxon>Sphingomonadaceae</taxon>
        <taxon>Sphingomonas</taxon>
    </lineage>
</organism>
<dbReference type="GO" id="GO:0008168">
    <property type="term" value="F:methyltransferase activity"/>
    <property type="evidence" value="ECO:0007669"/>
    <property type="project" value="UniProtKB-KW"/>
</dbReference>
<accession>A0ABP7RGK8</accession>
<keyword evidence="1" id="KW-0489">Methyltransferase</keyword>
<keyword evidence="1" id="KW-0808">Transferase</keyword>
<gene>
    <name evidence="1" type="ORF">GCM10022211_03080</name>
</gene>
<reference evidence="2" key="1">
    <citation type="journal article" date="2019" name="Int. J. Syst. Evol. Microbiol.">
        <title>The Global Catalogue of Microorganisms (GCM) 10K type strain sequencing project: providing services to taxonomists for standard genome sequencing and annotation.</title>
        <authorList>
            <consortium name="The Broad Institute Genomics Platform"/>
            <consortium name="The Broad Institute Genome Sequencing Center for Infectious Disease"/>
            <person name="Wu L."/>
            <person name="Ma J."/>
        </authorList>
    </citation>
    <scope>NUCLEOTIDE SEQUENCE [LARGE SCALE GENOMIC DNA]</scope>
    <source>
        <strain evidence="2">JCM 16603</strain>
    </source>
</reference>
<dbReference type="SUPFAM" id="SSF53335">
    <property type="entry name" value="S-adenosyl-L-methionine-dependent methyltransferases"/>
    <property type="match status" value="1"/>
</dbReference>
<dbReference type="Proteomes" id="UP001501310">
    <property type="component" value="Unassembled WGS sequence"/>
</dbReference>